<keyword evidence="1" id="KW-0812">Transmembrane</keyword>
<dbReference type="Proteomes" id="UP001175271">
    <property type="component" value="Unassembled WGS sequence"/>
</dbReference>
<feature type="transmembrane region" description="Helical" evidence="1">
    <location>
        <begin position="44"/>
        <end position="67"/>
    </location>
</feature>
<dbReference type="EMBL" id="JAUCMV010000004">
    <property type="protein sequence ID" value="KAK0406626.1"/>
    <property type="molecule type" value="Genomic_DNA"/>
</dbReference>
<accession>A0AA39HIR7</accession>
<organism evidence="2 3">
    <name type="scientific">Steinernema hermaphroditum</name>
    <dbReference type="NCBI Taxonomy" id="289476"/>
    <lineage>
        <taxon>Eukaryota</taxon>
        <taxon>Metazoa</taxon>
        <taxon>Ecdysozoa</taxon>
        <taxon>Nematoda</taxon>
        <taxon>Chromadorea</taxon>
        <taxon>Rhabditida</taxon>
        <taxon>Tylenchina</taxon>
        <taxon>Panagrolaimomorpha</taxon>
        <taxon>Strongyloidoidea</taxon>
        <taxon>Steinernematidae</taxon>
        <taxon>Steinernema</taxon>
    </lineage>
</organism>
<evidence type="ECO:0000313" key="2">
    <source>
        <dbReference type="EMBL" id="KAK0406626.1"/>
    </source>
</evidence>
<keyword evidence="1" id="KW-1133">Transmembrane helix</keyword>
<comment type="caution">
    <text evidence="2">The sequence shown here is derived from an EMBL/GenBank/DDBJ whole genome shotgun (WGS) entry which is preliminary data.</text>
</comment>
<protein>
    <submittedName>
        <fullName evidence="2">Uncharacterized protein</fullName>
    </submittedName>
</protein>
<gene>
    <name evidence="2" type="ORF">QR680_018697</name>
</gene>
<keyword evidence="3" id="KW-1185">Reference proteome</keyword>
<sequence>MHIPPSENLSIRHDRDMSSPLILTFLERQIVFFDLDISVALSSLFNLILVVVMFNRIFELILFFLMATPTSCAHRQSVKPTNANHLLVFLPLLLRSVRRPTRQVLLSVDYRDIPMMIAYVAVRAALLEFLEEVAAQ</sequence>
<dbReference type="AlphaFoldDB" id="A0AA39HIR7"/>
<keyword evidence="1" id="KW-0472">Membrane</keyword>
<reference evidence="2" key="1">
    <citation type="submission" date="2023-06" db="EMBL/GenBank/DDBJ databases">
        <title>Genomic analysis of the entomopathogenic nematode Steinernema hermaphroditum.</title>
        <authorList>
            <person name="Schwarz E.M."/>
            <person name="Heppert J.K."/>
            <person name="Baniya A."/>
            <person name="Schwartz H.T."/>
            <person name="Tan C.-H."/>
            <person name="Antoshechkin I."/>
            <person name="Sternberg P.W."/>
            <person name="Goodrich-Blair H."/>
            <person name="Dillman A.R."/>
        </authorList>
    </citation>
    <scope>NUCLEOTIDE SEQUENCE</scope>
    <source>
        <strain evidence="2">PS9179</strain>
        <tissue evidence="2">Whole animal</tissue>
    </source>
</reference>
<proteinExistence type="predicted"/>
<evidence type="ECO:0000313" key="3">
    <source>
        <dbReference type="Proteomes" id="UP001175271"/>
    </source>
</evidence>
<evidence type="ECO:0000256" key="1">
    <source>
        <dbReference type="SAM" id="Phobius"/>
    </source>
</evidence>
<name>A0AA39HIR7_9BILA</name>